<dbReference type="GO" id="GO:0003677">
    <property type="term" value="F:DNA binding"/>
    <property type="evidence" value="ECO:0007669"/>
    <property type="project" value="InterPro"/>
</dbReference>
<comment type="caution">
    <text evidence="3">The sequence shown here is derived from an EMBL/GenBank/DDBJ whole genome shotgun (WGS) entry which is preliminary data.</text>
</comment>
<dbReference type="NCBIfam" id="NF033538">
    <property type="entry name" value="transpos_IS91"/>
    <property type="match status" value="1"/>
</dbReference>
<dbReference type="AlphaFoldDB" id="A0A7V8NRS2"/>
<evidence type="ECO:0000259" key="1">
    <source>
        <dbReference type="Pfam" id="PF04986"/>
    </source>
</evidence>
<feature type="domain" description="Transposase IS801/IS1294" evidence="1">
    <location>
        <begin position="74"/>
        <end position="260"/>
    </location>
</feature>
<dbReference type="InterPro" id="IPR007069">
    <property type="entry name" value="Transposase_32"/>
</dbReference>
<accession>A0A7V8NRS2</accession>
<sequence>CPKCQAIAAKEWLADRQAELLPVPYFHVVFTLPAPIAEIAYHNKAVVYDLLLKIAAETLITIAADPKHLGARIGLTAVLHTWGSPLTHHPHAHIIVPGGGLSPDGQHWIACRPRFFLSVGVLSRLFRRLFLERLTAAYQIGRLEFFGDQAALAKPARFKAYVAALRKVEWVVYAKRPFGGPDAVLAYLSRYTHRVAIANSRLVAFDGERVTFKWKDYRAKADARDKLMTLDADEFIRRFLIHVLPDGFHRIRHYGLFANGNRANNIALARRLLGAPDPARWSADADRADGGHEPEEWNICPCCGGRMVIVETFGPGCQPRLWPIPAITFDSS</sequence>
<organism evidence="3 4">
    <name type="scientific">Candidatus Acidiferrum panamense</name>
    <dbReference type="NCBI Taxonomy" id="2741543"/>
    <lineage>
        <taxon>Bacteria</taxon>
        <taxon>Pseudomonadati</taxon>
        <taxon>Acidobacteriota</taxon>
        <taxon>Terriglobia</taxon>
        <taxon>Candidatus Acidiferrales</taxon>
        <taxon>Candidatus Acidiferrum</taxon>
    </lineage>
</organism>
<dbReference type="GO" id="GO:0006313">
    <property type="term" value="P:DNA transposition"/>
    <property type="evidence" value="ECO:0007669"/>
    <property type="project" value="InterPro"/>
</dbReference>
<feature type="domain" description="Transposase zinc-binding" evidence="2">
    <location>
        <begin position="1"/>
        <end position="32"/>
    </location>
</feature>
<dbReference type="GO" id="GO:0004803">
    <property type="term" value="F:transposase activity"/>
    <property type="evidence" value="ECO:0007669"/>
    <property type="project" value="InterPro"/>
</dbReference>
<dbReference type="InterPro" id="IPR026889">
    <property type="entry name" value="Zn_Tnp"/>
</dbReference>
<proteinExistence type="predicted"/>
<dbReference type="Pfam" id="PF14319">
    <property type="entry name" value="Zn_Tnp_IS91"/>
    <property type="match status" value="1"/>
</dbReference>
<evidence type="ECO:0000259" key="2">
    <source>
        <dbReference type="Pfam" id="PF14319"/>
    </source>
</evidence>
<dbReference type="Proteomes" id="UP000567293">
    <property type="component" value="Unassembled WGS sequence"/>
</dbReference>
<feature type="non-terminal residue" evidence="3">
    <location>
        <position position="1"/>
    </location>
</feature>
<evidence type="ECO:0000313" key="4">
    <source>
        <dbReference type="Proteomes" id="UP000567293"/>
    </source>
</evidence>
<evidence type="ECO:0000313" key="3">
    <source>
        <dbReference type="EMBL" id="MBA0086261.1"/>
    </source>
</evidence>
<dbReference type="Pfam" id="PF04986">
    <property type="entry name" value="Y2_Tnp"/>
    <property type="match status" value="1"/>
</dbReference>
<dbReference type="EMBL" id="JACDQQ010001421">
    <property type="protein sequence ID" value="MBA0086261.1"/>
    <property type="molecule type" value="Genomic_DNA"/>
</dbReference>
<dbReference type="PANTHER" id="PTHR37023">
    <property type="entry name" value="TRANSPOSASE"/>
    <property type="match status" value="1"/>
</dbReference>
<gene>
    <name evidence="3" type="ORF">HRJ53_14845</name>
</gene>
<reference evidence="3" key="1">
    <citation type="submission" date="2020-06" db="EMBL/GenBank/DDBJ databases">
        <title>Legume-microbial interactions unlock mineral nutrients during tropical forest succession.</title>
        <authorList>
            <person name="Epihov D.Z."/>
        </authorList>
    </citation>
    <scope>NUCLEOTIDE SEQUENCE [LARGE SCALE GENOMIC DNA]</scope>
    <source>
        <strain evidence="3">Pan2503</strain>
    </source>
</reference>
<name>A0A7V8NRS2_9BACT</name>
<protein>
    <submittedName>
        <fullName evidence="3">IS91 family transposase</fullName>
    </submittedName>
</protein>
<dbReference type="InterPro" id="IPR054832">
    <property type="entry name" value="transpos_IS91"/>
</dbReference>
<keyword evidence="4" id="KW-1185">Reference proteome</keyword>
<dbReference type="PANTHER" id="PTHR37023:SF1">
    <property type="entry name" value="ISSOD25 TRANSPOSASE TNPA_ISSOD25"/>
    <property type="match status" value="1"/>
</dbReference>